<proteinExistence type="predicted"/>
<name>A0A8S5MC87_9CAUD</name>
<accession>A0A8S5MC87</accession>
<dbReference type="EMBL" id="BK014874">
    <property type="protein sequence ID" value="DAD79850.1"/>
    <property type="molecule type" value="Genomic_DNA"/>
</dbReference>
<organism evidence="1">
    <name type="scientific">Siphoviridae sp. cthrG7</name>
    <dbReference type="NCBI Taxonomy" id="2826428"/>
    <lineage>
        <taxon>Viruses</taxon>
        <taxon>Duplodnaviria</taxon>
        <taxon>Heunggongvirae</taxon>
        <taxon>Uroviricota</taxon>
        <taxon>Caudoviricetes</taxon>
    </lineage>
</organism>
<sequence length="45" mass="5238">MRSSLSHFSIPYSWTNTPPPTSVGRGVFSFIIIRTFLNMNQSWYL</sequence>
<evidence type="ECO:0000313" key="1">
    <source>
        <dbReference type="EMBL" id="DAD79850.1"/>
    </source>
</evidence>
<reference evidence="1" key="1">
    <citation type="journal article" date="2021" name="Proc. Natl. Acad. Sci. U.S.A.">
        <title>A Catalog of Tens of Thousands of Viruses from Human Metagenomes Reveals Hidden Associations with Chronic Diseases.</title>
        <authorList>
            <person name="Tisza M.J."/>
            <person name="Buck C.B."/>
        </authorList>
    </citation>
    <scope>NUCLEOTIDE SEQUENCE</scope>
    <source>
        <strain evidence="1">CthrG7</strain>
    </source>
</reference>
<protein>
    <submittedName>
        <fullName evidence="1">Uncharacterized protein</fullName>
    </submittedName>
</protein>